<dbReference type="InterPro" id="IPR035976">
    <property type="entry name" value="Sushi/SCR/CCP_sf"/>
</dbReference>
<sequence>MFGFNVMLICSVYLYLNILLVFECESAPPKNQCVQKLPILNGRVRLLLSNGVTIAKITCFQPYVLVNGNETMTCIEGKWDSEFPICAKVDPIHLSCDFESTEERFCGWRNYIYNDIDWVADKMSILSNSYRRHVTPGSSQYFTNYYISLNAGNYGPTTAGRLISPSLLPVASKQRCLQFSYKVTSGDSQNRPTLKVILGGIPHWETREGEGRAIIGLYRFNVSNKIVIEGSSCRAAIDNLMITEDDSCTQRPYDEEINSCHDNCGIISDGVGCSCDWLCYKNKNCCPDIQIKCPYIKPMDDIVKLYLTTSITTTTPKTVTTAAKNNILNLSCDFESSNETFCGWENDILNNTDWLADKISFIFNSRHVIPGSSNYFTNNYISLDTGNDEFTNTGRLLSPSLLPVKNDQRCLIFTYKVTSGKSNGPPILKVTFGDIPHWETHKGEGKAIIGLYKFNTTSRIVIEGKNCKAAIDNIVITEGDSCNKQPYVEEIDSCHDNCGKISDLRCSCDWECFNNNNCCPDIQLKCPYINSTTPILISMMTSEKNKVLNAKIIPKNEYNDTTTTNMPNFMSTDKLSNTMPFDEFFKFNIKLNIVAYSNTSNFSNKHLTNMVQSKIS</sequence>
<evidence type="ECO:0000256" key="2">
    <source>
        <dbReference type="PROSITE-ProRule" id="PRU00302"/>
    </source>
</evidence>
<dbReference type="SUPFAM" id="SSF49899">
    <property type="entry name" value="Concanavalin A-like lectins/glucanases"/>
    <property type="match status" value="2"/>
</dbReference>
<dbReference type="SMART" id="SM00137">
    <property type="entry name" value="MAM"/>
    <property type="match status" value="2"/>
</dbReference>
<feature type="domain" description="MAM" evidence="4">
    <location>
        <begin position="94"/>
        <end position="196"/>
    </location>
</feature>
<dbReference type="PROSITE" id="PS50958">
    <property type="entry name" value="SMB_2"/>
    <property type="match status" value="2"/>
</dbReference>
<dbReference type="PROSITE" id="PS50060">
    <property type="entry name" value="MAM_2"/>
    <property type="match status" value="2"/>
</dbReference>
<evidence type="ECO:0000256" key="3">
    <source>
        <dbReference type="SAM" id="SignalP"/>
    </source>
</evidence>
<feature type="domain" description="Sushi" evidence="5">
    <location>
        <begin position="22"/>
        <end position="88"/>
    </location>
</feature>
<dbReference type="InterPro" id="IPR000998">
    <property type="entry name" value="MAM_dom"/>
</dbReference>
<dbReference type="SUPFAM" id="SSF90188">
    <property type="entry name" value="Somatomedin B domain"/>
    <property type="match status" value="2"/>
</dbReference>
<dbReference type="InterPro" id="IPR001212">
    <property type="entry name" value="Somatomedin_B_dom"/>
</dbReference>
<dbReference type="GO" id="GO:0016020">
    <property type="term" value="C:membrane"/>
    <property type="evidence" value="ECO:0007669"/>
    <property type="project" value="InterPro"/>
</dbReference>
<keyword evidence="1 2" id="KW-1015">Disulfide bond</keyword>
<dbReference type="InterPro" id="IPR036024">
    <property type="entry name" value="Somatomedin_B-like_dom_sf"/>
</dbReference>
<dbReference type="PANTHER" id="PTHR23282">
    <property type="entry name" value="APICAL ENDOSOMAL GLYCOPROTEIN PRECURSOR"/>
    <property type="match status" value="1"/>
</dbReference>
<reference evidence="7" key="2">
    <citation type="submission" date="2022-10" db="EMBL/GenBank/DDBJ databases">
        <authorList>
            <consortium name="ENA_rothamsted_submissions"/>
            <consortium name="culmorum"/>
            <person name="King R."/>
        </authorList>
    </citation>
    <scope>NUCLEOTIDE SEQUENCE</scope>
</reference>
<keyword evidence="3" id="KW-0732">Signal</keyword>
<dbReference type="PROSITE" id="PS50923">
    <property type="entry name" value="SUSHI"/>
    <property type="match status" value="1"/>
</dbReference>
<dbReference type="InterPro" id="IPR051560">
    <property type="entry name" value="MAM_domain-containing"/>
</dbReference>
<proteinExistence type="predicted"/>
<keyword evidence="2" id="KW-0768">Sushi</keyword>
<dbReference type="Gene3D" id="2.60.120.200">
    <property type="match status" value="2"/>
</dbReference>
<evidence type="ECO:0000313" key="7">
    <source>
        <dbReference type="EMBL" id="CAH1713470.1"/>
    </source>
</evidence>
<dbReference type="InterPro" id="IPR000436">
    <property type="entry name" value="Sushi_SCR_CCP_dom"/>
</dbReference>
<dbReference type="Proteomes" id="UP001154329">
    <property type="component" value="Chromosome 1"/>
</dbReference>
<evidence type="ECO:0000259" key="4">
    <source>
        <dbReference type="PROSITE" id="PS50060"/>
    </source>
</evidence>
<protein>
    <submittedName>
        <fullName evidence="7">Uncharacterized protein</fullName>
    </submittedName>
</protein>
<evidence type="ECO:0000259" key="6">
    <source>
        <dbReference type="PROSITE" id="PS50958"/>
    </source>
</evidence>
<dbReference type="SMART" id="SM00032">
    <property type="entry name" value="CCP"/>
    <property type="match status" value="1"/>
</dbReference>
<evidence type="ECO:0000256" key="1">
    <source>
        <dbReference type="ARBA" id="ARBA00023157"/>
    </source>
</evidence>
<feature type="domain" description="SMB" evidence="6">
    <location>
        <begin position="256"/>
        <end position="299"/>
    </location>
</feature>
<evidence type="ECO:0000313" key="8">
    <source>
        <dbReference type="Proteomes" id="UP001154329"/>
    </source>
</evidence>
<dbReference type="PANTHER" id="PTHR23282:SF101">
    <property type="entry name" value="MAM DOMAIN-CONTAINING PROTEIN"/>
    <property type="match status" value="1"/>
</dbReference>
<dbReference type="AlphaFoldDB" id="A0A9P0NEH1"/>
<dbReference type="SUPFAM" id="SSF57535">
    <property type="entry name" value="Complement control module/SCR domain"/>
    <property type="match status" value="1"/>
</dbReference>
<feature type="chain" id="PRO_5040509771" evidence="3">
    <location>
        <begin position="27"/>
        <end position="616"/>
    </location>
</feature>
<dbReference type="Pfam" id="PF00629">
    <property type="entry name" value="MAM"/>
    <property type="match status" value="2"/>
</dbReference>
<accession>A0A9P0NEH1</accession>
<feature type="domain" description="SMB" evidence="6">
    <location>
        <begin position="490"/>
        <end position="532"/>
    </location>
</feature>
<dbReference type="Gene3D" id="2.10.70.10">
    <property type="entry name" value="Complement Module, domain 1"/>
    <property type="match status" value="1"/>
</dbReference>
<dbReference type="EMBL" id="OU899034">
    <property type="protein sequence ID" value="CAH1713470.1"/>
    <property type="molecule type" value="Genomic_DNA"/>
</dbReference>
<keyword evidence="8" id="KW-1185">Reference proteome</keyword>
<gene>
    <name evidence="7" type="ORF">APHIGO_LOCUS2405</name>
</gene>
<dbReference type="InterPro" id="IPR013320">
    <property type="entry name" value="ConA-like_dom_sf"/>
</dbReference>
<feature type="domain" description="MAM" evidence="4">
    <location>
        <begin position="330"/>
        <end position="430"/>
    </location>
</feature>
<feature type="signal peptide" evidence="3">
    <location>
        <begin position="1"/>
        <end position="26"/>
    </location>
</feature>
<evidence type="ECO:0000259" key="5">
    <source>
        <dbReference type="PROSITE" id="PS50923"/>
    </source>
</evidence>
<organism evidence="7 8">
    <name type="scientific">Aphis gossypii</name>
    <name type="common">Cotton aphid</name>
    <dbReference type="NCBI Taxonomy" id="80765"/>
    <lineage>
        <taxon>Eukaryota</taxon>
        <taxon>Metazoa</taxon>
        <taxon>Ecdysozoa</taxon>
        <taxon>Arthropoda</taxon>
        <taxon>Hexapoda</taxon>
        <taxon>Insecta</taxon>
        <taxon>Pterygota</taxon>
        <taxon>Neoptera</taxon>
        <taxon>Paraneoptera</taxon>
        <taxon>Hemiptera</taxon>
        <taxon>Sternorrhyncha</taxon>
        <taxon>Aphidomorpha</taxon>
        <taxon>Aphidoidea</taxon>
        <taxon>Aphididae</taxon>
        <taxon>Aphidini</taxon>
        <taxon>Aphis</taxon>
        <taxon>Aphis</taxon>
    </lineage>
</organism>
<feature type="disulfide bond" evidence="2">
    <location>
        <begin position="59"/>
        <end position="86"/>
    </location>
</feature>
<name>A0A9P0NEH1_APHGO</name>
<comment type="caution">
    <text evidence="2">Lacks conserved residue(s) required for the propagation of feature annotation.</text>
</comment>
<reference evidence="7" key="1">
    <citation type="submission" date="2022-02" db="EMBL/GenBank/DDBJ databases">
        <authorList>
            <person name="King R."/>
        </authorList>
    </citation>
    <scope>NUCLEOTIDE SEQUENCE</scope>
</reference>
<dbReference type="SMART" id="SM00201">
    <property type="entry name" value="SO"/>
    <property type="match status" value="2"/>
</dbReference>